<dbReference type="eggNOG" id="COG0507">
    <property type="taxonomic scope" value="Bacteria"/>
</dbReference>
<evidence type="ECO:0000256" key="1">
    <source>
        <dbReference type="ARBA" id="ARBA00022741"/>
    </source>
</evidence>
<dbReference type="Proteomes" id="UP000003639">
    <property type="component" value="Unassembled WGS sequence"/>
</dbReference>
<keyword evidence="1" id="KW-0547">Nucleotide-binding</keyword>
<dbReference type="GO" id="GO:0006310">
    <property type="term" value="P:DNA recombination"/>
    <property type="evidence" value="ECO:0007669"/>
    <property type="project" value="InterPro"/>
</dbReference>
<keyword evidence="3 8" id="KW-0347">Helicase</keyword>
<dbReference type="Pfam" id="PF18335">
    <property type="entry name" value="SH3_13"/>
    <property type="match status" value="1"/>
</dbReference>
<dbReference type="AlphaFoldDB" id="A6P2F0"/>
<feature type="domain" description="UvrD-like helicase C-terminal" evidence="4">
    <location>
        <begin position="646"/>
        <end position="694"/>
    </location>
</feature>
<accession>A6P2F0</accession>
<dbReference type="InterPro" id="IPR029493">
    <property type="entry name" value="RecD2-like_HHH"/>
</dbReference>
<evidence type="ECO:0000313" key="8">
    <source>
        <dbReference type="EMBL" id="EDM97537.1"/>
    </source>
</evidence>
<sequence>MKCSFSRLLYPKRLEEARDGSYMIALFKPNEKVLDAQGNRLSSIKVVGHFLPTVASVKVDMTGHWKKDARYGLQFEMESYEEIVGSDKRSIVAYLSSGMIPGIGSVLAERIYNAFGAQTLEVLDQNPARIAEVPGISKKKCEKFCSAYMETRSARKLINMLAPFNISAPQAIKLREQLGSDAPALLTQFPYMVFEHDQIDFETADQLAQANGIARNAPERLDAGLLYTLKLAEHDGHLCMHKEAFVRKAVNLLHAPQVTWKGVAQRAFEMIQSGRLILYNDYVYRPIMARAEEEVAAGICDMLKRDKMPYMGDLDDEIDRQQAEMGFTFAQEQRHAIRTALTSPICIISGGPGTGKASIQRAILNIYKKVFPDSDVVCCAPTGRAARRMEQSTGYPASTIHKALNLTAGELHKLRELQLLEADLVLVDEVSMMDMVTTWCLFNALPPNCRLILVGDADQLPSVGPGAVLNELLASGRLPAVILDKVFRQSEGSLVAENAQRIRHGVSELDFGDDFQFWTSADEMQSAQYLMRLYKREVARFGVDNVALLTPFRKKSETGVYSLNAALHDEVNPAVPGKAEIEVGQRVLRVGDKVMQMKNRDFASNGDIGYICTSTQGEDGLLVEVDFGDDRVVAYEDIEALRQLELAYATTIHKSQGSEYDAVLINIQDMHGKMLNRALFYTAETRAKKRVIIVGDWDAVVRAIQTADTKRRHTMLAMRINELTKE</sequence>
<dbReference type="Pfam" id="PF14520">
    <property type="entry name" value="HHH_5"/>
    <property type="match status" value="1"/>
</dbReference>
<comment type="function">
    <text evidence="3">DNA-dependent ATPase and ATP-dependent 5'-3' DNA helicase. Has no activity on blunt DNA or DNA with 3'-overhangs, requires at least 10 bases of 5'-ssDNA for helicase activity.</text>
</comment>
<dbReference type="GO" id="GO:0017116">
    <property type="term" value="F:single-stranded DNA helicase activity"/>
    <property type="evidence" value="ECO:0007669"/>
    <property type="project" value="TreeGrafter"/>
</dbReference>
<dbReference type="GO" id="GO:0016887">
    <property type="term" value="F:ATP hydrolysis activity"/>
    <property type="evidence" value="ECO:0007669"/>
    <property type="project" value="RHEA"/>
</dbReference>
<dbReference type="InterPro" id="IPR006345">
    <property type="entry name" value="RecD2"/>
</dbReference>
<evidence type="ECO:0000313" key="9">
    <source>
        <dbReference type="Proteomes" id="UP000003639"/>
    </source>
</evidence>
<dbReference type="GO" id="GO:0009338">
    <property type="term" value="C:exodeoxyribonuclease V complex"/>
    <property type="evidence" value="ECO:0007669"/>
    <property type="project" value="TreeGrafter"/>
</dbReference>
<comment type="caution">
    <text evidence="3">Lacks conserved residue(s) required for the propagation of feature annotation.</text>
</comment>
<evidence type="ECO:0000259" key="6">
    <source>
        <dbReference type="Pfam" id="PF18335"/>
    </source>
</evidence>
<keyword evidence="3" id="KW-0413">Isomerase</keyword>
<dbReference type="PANTHER" id="PTHR43788:SF6">
    <property type="entry name" value="DNA HELICASE B"/>
    <property type="match status" value="1"/>
</dbReference>
<feature type="domain" description="ATP-dependent RecD2 DNA helicase OB-fold" evidence="7">
    <location>
        <begin position="19"/>
        <end position="83"/>
    </location>
</feature>
<proteinExistence type="inferred from homology"/>
<dbReference type="STRING" id="411467.BACCAP_04681"/>
<dbReference type="Gene3D" id="3.40.50.300">
    <property type="entry name" value="P-loop containing nucleotide triphosphate hydrolases"/>
    <property type="match status" value="2"/>
</dbReference>
<dbReference type="PANTHER" id="PTHR43788">
    <property type="entry name" value="DNA2/NAM7 HELICASE FAMILY MEMBER"/>
    <property type="match status" value="1"/>
</dbReference>
<dbReference type="RefSeq" id="WP_006575129.1">
    <property type="nucleotide sequence ID" value="NZ_AAXG02000053.1"/>
</dbReference>
<dbReference type="SUPFAM" id="SSF52540">
    <property type="entry name" value="P-loop containing nucleoside triphosphate hydrolases"/>
    <property type="match status" value="1"/>
</dbReference>
<dbReference type="InterPro" id="IPR050534">
    <property type="entry name" value="Coronavir_polyprotein_1ab"/>
</dbReference>
<dbReference type="OrthoDB" id="9803432at2"/>
<dbReference type="InterPro" id="IPR041451">
    <property type="entry name" value="RecD2_SH13"/>
</dbReference>
<dbReference type="HAMAP" id="MF_01488">
    <property type="entry name" value="RecD2"/>
    <property type="match status" value="1"/>
</dbReference>
<dbReference type="Gene3D" id="1.10.10.2220">
    <property type="match status" value="1"/>
</dbReference>
<feature type="domain" description="ATP-dependent RecD2 DNA helicase SH3" evidence="6">
    <location>
        <begin position="563"/>
        <end position="623"/>
    </location>
</feature>
<dbReference type="InterPro" id="IPR027417">
    <property type="entry name" value="P-loop_NTPase"/>
</dbReference>
<name>A6P2F0_9FIRM</name>
<evidence type="ECO:0000259" key="7">
    <source>
        <dbReference type="Pfam" id="PF23139"/>
    </source>
</evidence>
<comment type="similarity">
    <text evidence="3">Belongs to the RecD family. RecD2 subfamily.</text>
</comment>
<reference evidence="8 9" key="2">
    <citation type="submission" date="2007-06" db="EMBL/GenBank/DDBJ databases">
        <title>Draft genome sequence of Pseudoflavonifractor capillosus ATCC 29799.</title>
        <authorList>
            <person name="Sudarsanam P."/>
            <person name="Ley R."/>
            <person name="Guruge J."/>
            <person name="Turnbaugh P.J."/>
            <person name="Mahowald M."/>
            <person name="Liep D."/>
            <person name="Gordon J."/>
        </authorList>
    </citation>
    <scope>NUCLEOTIDE SEQUENCE [LARGE SCALE GENOMIC DNA]</scope>
    <source>
        <strain evidence="8 9">ATCC 29799</strain>
    </source>
</reference>
<comment type="caution">
    <text evidence="8">The sequence shown here is derived from an EMBL/GenBank/DDBJ whole genome shotgun (WGS) entry which is preliminary data.</text>
</comment>
<dbReference type="InterPro" id="IPR055446">
    <property type="entry name" value="RecD2_N_OB"/>
</dbReference>
<dbReference type="GO" id="GO:0043139">
    <property type="term" value="F:5'-3' DNA helicase activity"/>
    <property type="evidence" value="ECO:0007669"/>
    <property type="project" value="UniProtKB-UniRule"/>
</dbReference>
<dbReference type="SUPFAM" id="SSF47781">
    <property type="entry name" value="RuvA domain 2-like"/>
    <property type="match status" value="1"/>
</dbReference>
<dbReference type="Gene3D" id="1.10.150.20">
    <property type="entry name" value="5' to 3' exonuclease, C-terminal subdomain"/>
    <property type="match status" value="1"/>
</dbReference>
<dbReference type="InterPro" id="IPR010994">
    <property type="entry name" value="RuvA_2-like"/>
</dbReference>
<dbReference type="Pfam" id="PF23139">
    <property type="entry name" value="OB_YrrC"/>
    <property type="match status" value="1"/>
</dbReference>
<dbReference type="Pfam" id="PF14490">
    <property type="entry name" value="HHH_RecD2"/>
    <property type="match status" value="1"/>
</dbReference>
<gene>
    <name evidence="3" type="primary">recD2</name>
    <name evidence="8" type="ORF">BACCAP_04681</name>
</gene>
<dbReference type="EC" id="5.6.2.3" evidence="3"/>
<dbReference type="InterPro" id="IPR027785">
    <property type="entry name" value="UvrD-like_helicase_C"/>
</dbReference>
<dbReference type="EMBL" id="AAXG02000053">
    <property type="protein sequence ID" value="EDM97537.1"/>
    <property type="molecule type" value="Genomic_DNA"/>
</dbReference>
<dbReference type="Pfam" id="PF13245">
    <property type="entry name" value="AAA_19"/>
    <property type="match status" value="1"/>
</dbReference>
<dbReference type="GO" id="GO:0003677">
    <property type="term" value="F:DNA binding"/>
    <property type="evidence" value="ECO:0007669"/>
    <property type="project" value="UniProtKB-UniRule"/>
</dbReference>
<keyword evidence="3" id="KW-0378">Hydrolase</keyword>
<reference evidence="8 9" key="1">
    <citation type="submission" date="2007-04" db="EMBL/GenBank/DDBJ databases">
        <authorList>
            <person name="Fulton L."/>
            <person name="Clifton S."/>
            <person name="Fulton B."/>
            <person name="Xu J."/>
            <person name="Minx P."/>
            <person name="Pepin K.H."/>
            <person name="Johnson M."/>
            <person name="Thiruvilangam P."/>
            <person name="Bhonagiri V."/>
            <person name="Nash W.E."/>
            <person name="Mardis E.R."/>
            <person name="Wilson R.K."/>
        </authorList>
    </citation>
    <scope>NUCLEOTIDE SEQUENCE [LARGE SCALE GENOMIC DNA]</scope>
    <source>
        <strain evidence="8 9">ATCC 29799</strain>
    </source>
</reference>
<dbReference type="Gene3D" id="2.30.30.940">
    <property type="match status" value="1"/>
</dbReference>
<dbReference type="Pfam" id="PF13538">
    <property type="entry name" value="UvrD_C_2"/>
    <property type="match status" value="1"/>
</dbReference>
<comment type="catalytic activity">
    <reaction evidence="3">
        <text>ATP + H2O = ADP + phosphate + H(+)</text>
        <dbReference type="Rhea" id="RHEA:13065"/>
        <dbReference type="ChEBI" id="CHEBI:15377"/>
        <dbReference type="ChEBI" id="CHEBI:15378"/>
        <dbReference type="ChEBI" id="CHEBI:30616"/>
        <dbReference type="ChEBI" id="CHEBI:43474"/>
        <dbReference type="ChEBI" id="CHEBI:456216"/>
        <dbReference type="EC" id="5.6.2.3"/>
    </reaction>
</comment>
<evidence type="ECO:0000256" key="3">
    <source>
        <dbReference type="HAMAP-Rule" id="MF_01488"/>
    </source>
</evidence>
<keyword evidence="9" id="KW-1185">Reference proteome</keyword>
<dbReference type="NCBIfam" id="TIGR01448">
    <property type="entry name" value="recD_rel"/>
    <property type="match status" value="1"/>
</dbReference>
<keyword evidence="3" id="KW-0238">DNA-binding</keyword>
<evidence type="ECO:0000256" key="2">
    <source>
        <dbReference type="ARBA" id="ARBA00022840"/>
    </source>
</evidence>
<feature type="domain" description="ATP-dependent RecD2 DNA helicase-like helix-hairpin-helix" evidence="5">
    <location>
        <begin position="151"/>
        <end position="239"/>
    </location>
</feature>
<protein>
    <recommendedName>
        <fullName evidence="3">ATP-dependent RecD2 DNA helicase</fullName>
        <ecNumber evidence="3">5.6.2.3</ecNumber>
    </recommendedName>
    <alternativeName>
        <fullName evidence="3">DNA 5'-3' helicase subunit RecD2</fullName>
    </alternativeName>
</protein>
<keyword evidence="2" id="KW-0067">ATP-binding</keyword>
<dbReference type="GO" id="GO:0005524">
    <property type="term" value="F:ATP binding"/>
    <property type="evidence" value="ECO:0007669"/>
    <property type="project" value="UniProtKB-KW"/>
</dbReference>
<organism evidence="8 9">
    <name type="scientific">Pseudoflavonifractor capillosus ATCC 29799</name>
    <dbReference type="NCBI Taxonomy" id="411467"/>
    <lineage>
        <taxon>Bacteria</taxon>
        <taxon>Bacillati</taxon>
        <taxon>Bacillota</taxon>
        <taxon>Clostridia</taxon>
        <taxon>Eubacteriales</taxon>
        <taxon>Oscillospiraceae</taxon>
        <taxon>Pseudoflavonifractor</taxon>
    </lineage>
</organism>
<dbReference type="CDD" id="cd18809">
    <property type="entry name" value="SF1_C_RecD"/>
    <property type="match status" value="1"/>
</dbReference>
<evidence type="ECO:0000259" key="4">
    <source>
        <dbReference type="Pfam" id="PF13538"/>
    </source>
</evidence>
<dbReference type="CDD" id="cd17933">
    <property type="entry name" value="DEXSc_RecD-like"/>
    <property type="match status" value="1"/>
</dbReference>
<evidence type="ECO:0000259" key="5">
    <source>
        <dbReference type="Pfam" id="PF14490"/>
    </source>
</evidence>